<feature type="domain" description="Transcription regulator PadR C-terminal" evidence="2">
    <location>
        <begin position="102"/>
        <end position="173"/>
    </location>
</feature>
<sequence>MPRPRVLPYIILGLLNKNGMMSGKDMISEFKTDISEFWTVSHSQLYPELQRMVDEKQIKVAEDVEVKDRKVINYVIEAKGQETLKRWLAEPITLKNDELTSLKLYCISDQRAPILQQILRQCLALHQQKVVHLKTRKELLFGDEPAIKANYGHYLILSRAIERESDYVNWLQSKIN</sequence>
<dbReference type="Proteomes" id="UP000196118">
    <property type="component" value="Chromosome"/>
</dbReference>
<dbReference type="InterPro" id="IPR036388">
    <property type="entry name" value="WH-like_DNA-bd_sf"/>
</dbReference>
<evidence type="ECO:0000259" key="2">
    <source>
        <dbReference type="Pfam" id="PF10400"/>
    </source>
</evidence>
<feature type="domain" description="Transcription regulator PadR N-terminal" evidence="1">
    <location>
        <begin position="11"/>
        <end position="85"/>
    </location>
</feature>
<dbReference type="SUPFAM" id="SSF46785">
    <property type="entry name" value="Winged helix' DNA-binding domain"/>
    <property type="match status" value="1"/>
</dbReference>
<reference evidence="3 4" key="1">
    <citation type="submission" date="2017-05" db="EMBL/GenBank/DDBJ databases">
        <title>Genome sequence of Pediococcus pentosaceus strain SRCM100892.</title>
        <authorList>
            <person name="Cho S.H."/>
        </authorList>
    </citation>
    <scope>NUCLEOTIDE SEQUENCE [LARGE SCALE GENOMIC DNA]</scope>
    <source>
        <strain evidence="3 4">SRCM100892</strain>
    </source>
</reference>
<organism evidence="3 4">
    <name type="scientific">Pediococcus pentosaceus</name>
    <dbReference type="NCBI Taxonomy" id="1255"/>
    <lineage>
        <taxon>Bacteria</taxon>
        <taxon>Bacillati</taxon>
        <taxon>Bacillota</taxon>
        <taxon>Bacilli</taxon>
        <taxon>Lactobacillales</taxon>
        <taxon>Lactobacillaceae</taxon>
        <taxon>Pediococcus</taxon>
    </lineage>
</organism>
<dbReference type="Gene3D" id="1.10.10.10">
    <property type="entry name" value="Winged helix-like DNA-binding domain superfamily/Winged helix DNA-binding domain"/>
    <property type="match status" value="1"/>
</dbReference>
<evidence type="ECO:0000259" key="1">
    <source>
        <dbReference type="Pfam" id="PF03551"/>
    </source>
</evidence>
<protein>
    <submittedName>
        <fullName evidence="3">Negative transcription regulator PadR</fullName>
    </submittedName>
</protein>
<dbReference type="EMBL" id="CP021474">
    <property type="protein sequence ID" value="ARW20195.1"/>
    <property type="molecule type" value="Genomic_DNA"/>
</dbReference>
<dbReference type="PANTHER" id="PTHR43252:SF2">
    <property type="entry name" value="TRANSCRIPTION REGULATOR, PADR-LIKE FAMILY"/>
    <property type="match status" value="1"/>
</dbReference>
<dbReference type="Pfam" id="PF10400">
    <property type="entry name" value="Vir_act_alpha_C"/>
    <property type="match status" value="1"/>
</dbReference>
<dbReference type="PANTHER" id="PTHR43252">
    <property type="entry name" value="TRANSCRIPTIONAL REGULATOR YQJI"/>
    <property type="match status" value="1"/>
</dbReference>
<dbReference type="InterPro" id="IPR005149">
    <property type="entry name" value="Tscrpt_reg_PadR_N"/>
</dbReference>
<accession>A0A1Y0VPW1</accession>
<dbReference type="InterPro" id="IPR018309">
    <property type="entry name" value="Tscrpt_reg_PadR_C"/>
</dbReference>
<dbReference type="Pfam" id="PF03551">
    <property type="entry name" value="PadR"/>
    <property type="match status" value="1"/>
</dbReference>
<dbReference type="RefSeq" id="WP_061812395.1">
    <property type="nucleotide sequence ID" value="NZ_CP039378.1"/>
</dbReference>
<dbReference type="AlphaFoldDB" id="A0A1Y0VPW1"/>
<gene>
    <name evidence="3" type="ORF">S100892_01651</name>
</gene>
<dbReference type="InterPro" id="IPR036390">
    <property type="entry name" value="WH_DNA-bd_sf"/>
</dbReference>
<evidence type="ECO:0000313" key="4">
    <source>
        <dbReference type="Proteomes" id="UP000196118"/>
    </source>
</evidence>
<name>A0A1Y0VPW1_PEDPE</name>
<evidence type="ECO:0000313" key="3">
    <source>
        <dbReference type="EMBL" id="ARW20195.1"/>
    </source>
</evidence>
<dbReference type="Gene3D" id="6.10.140.190">
    <property type="match status" value="1"/>
</dbReference>
<proteinExistence type="predicted"/>